<sequence>MGRGDLVEVALVEDGDRTREGRPRRGHRAVGALVVLLLVGVLLVDGHRAADLAARTAGAVGLNGSLATAPAVAWRAAAGAVLGTSGDLVVLTDPGRTRLRALTAADGAVRWDDPLPMPRASCDLIGSPALVVCSGAATGQGRGTEVVVLATATGKQLRTLRWPGTAAISTWVGDDLVLVGSDDQGAMIARRWSPGDGRTVWSFRSRADVVGPVPTVWDHGTGWARVTSRGRAAVSLATGEAVSPDAPGEALPPAARVVGGWVPAVAPDGADVARSLAGAEVPGRLVAVPATDSTGLDLPLVASDGTLARLGPDARARWRLLTPAWTSVAPAPVLAVDGTLVVAVGDTLLAVDAADGRTLWRAVIGVPGAHAAATDGLVVAHLERALHGLDLVARRPGSGAVVWREHVVDAPSGRLFPGRTLLLATGDQLLALRTT</sequence>
<dbReference type="Pfam" id="PF13360">
    <property type="entry name" value="PQQ_2"/>
    <property type="match status" value="2"/>
</dbReference>
<evidence type="ECO:0000259" key="1">
    <source>
        <dbReference type="Pfam" id="PF13360"/>
    </source>
</evidence>
<dbReference type="RefSeq" id="WP_304600890.1">
    <property type="nucleotide sequence ID" value="NZ_JAUQYP010000001.1"/>
</dbReference>
<feature type="domain" description="Pyrrolo-quinoline quinone repeat" evidence="1">
    <location>
        <begin position="261"/>
        <end position="413"/>
    </location>
</feature>
<dbReference type="InterPro" id="IPR011047">
    <property type="entry name" value="Quinoprotein_ADH-like_sf"/>
</dbReference>
<dbReference type="InterPro" id="IPR015943">
    <property type="entry name" value="WD40/YVTN_repeat-like_dom_sf"/>
</dbReference>
<reference evidence="2 3" key="1">
    <citation type="submission" date="2023-07" db="EMBL/GenBank/DDBJ databases">
        <title>Description of novel actinomycetes strains, isolated from tidal flat sediment.</title>
        <authorList>
            <person name="Lu C."/>
        </authorList>
    </citation>
    <scope>NUCLEOTIDE SEQUENCE [LARGE SCALE GENOMIC DNA]</scope>
    <source>
        <strain evidence="2 3">SYSU T00b441</strain>
    </source>
</reference>
<dbReference type="InterPro" id="IPR002372">
    <property type="entry name" value="PQQ_rpt_dom"/>
</dbReference>
<protein>
    <submittedName>
        <fullName evidence="2">PQQ-binding-like beta-propeller repeat protein</fullName>
    </submittedName>
</protein>
<gene>
    <name evidence="2" type="ORF">Q6348_08630</name>
</gene>
<dbReference type="EMBL" id="JAUQYP010000001">
    <property type="protein sequence ID" value="MDO8107259.1"/>
    <property type="molecule type" value="Genomic_DNA"/>
</dbReference>
<dbReference type="Proteomes" id="UP001232536">
    <property type="component" value="Unassembled WGS sequence"/>
</dbReference>
<evidence type="ECO:0000313" key="2">
    <source>
        <dbReference type="EMBL" id="MDO8107259.1"/>
    </source>
</evidence>
<keyword evidence="3" id="KW-1185">Reference proteome</keyword>
<dbReference type="Gene3D" id="2.130.10.10">
    <property type="entry name" value="YVTN repeat-like/Quinoprotein amine dehydrogenase"/>
    <property type="match status" value="1"/>
</dbReference>
<organism evidence="2 3">
    <name type="scientific">Actinotalea lenta</name>
    <dbReference type="NCBI Taxonomy" id="3064654"/>
    <lineage>
        <taxon>Bacteria</taxon>
        <taxon>Bacillati</taxon>
        <taxon>Actinomycetota</taxon>
        <taxon>Actinomycetes</taxon>
        <taxon>Micrococcales</taxon>
        <taxon>Cellulomonadaceae</taxon>
        <taxon>Actinotalea</taxon>
    </lineage>
</organism>
<comment type="caution">
    <text evidence="2">The sequence shown here is derived from an EMBL/GenBank/DDBJ whole genome shotgun (WGS) entry which is preliminary data.</text>
</comment>
<feature type="domain" description="Pyrrolo-quinoline quinone repeat" evidence="1">
    <location>
        <begin position="69"/>
        <end position="202"/>
    </location>
</feature>
<dbReference type="SUPFAM" id="SSF50998">
    <property type="entry name" value="Quinoprotein alcohol dehydrogenase-like"/>
    <property type="match status" value="1"/>
</dbReference>
<dbReference type="Gene3D" id="2.40.128.630">
    <property type="match status" value="1"/>
</dbReference>
<evidence type="ECO:0000313" key="3">
    <source>
        <dbReference type="Proteomes" id="UP001232536"/>
    </source>
</evidence>
<name>A0ABT9DAG1_9CELL</name>
<accession>A0ABT9DAG1</accession>
<proteinExistence type="predicted"/>